<evidence type="ECO:0000313" key="3">
    <source>
        <dbReference type="EMBL" id="WEK17966.1"/>
    </source>
</evidence>
<feature type="region of interest" description="Disordered" evidence="1">
    <location>
        <begin position="288"/>
        <end position="307"/>
    </location>
</feature>
<gene>
    <name evidence="3" type="ORF">P0Y49_14305</name>
</gene>
<proteinExistence type="predicted"/>
<evidence type="ECO:0000256" key="1">
    <source>
        <dbReference type="SAM" id="MobiDB-lite"/>
    </source>
</evidence>
<dbReference type="Proteomes" id="UP001214530">
    <property type="component" value="Chromosome"/>
</dbReference>
<sequence length="307" mass="35071">MIKALKPLIILFILCCAGTKLSAQHSFDLNVSRLKTYQDSLQRMSNATYNASNDQDRLTANALFIKTLVAALKTPSSFNFPFDSLKRITVMKSPDNTLRIFSWYVPNDDGTYRFFGTIQMATKDGKLKMYPLIDDTNNIKDVNQITGNKNWYGARYYQIIPIVMNGRQPYYILLGWKGNNARTSKKVIDILSFDKADQPVFGKAIFDGLKGEAVKNRIVFEYNKLNSMTLTLDRTVNMIVFDHLAPFSSEMQGNFEFYASDLSFDAYRIIGGRLKLVENVEMKNEPNAMDDFYADPKDKQNKAPKKL</sequence>
<evidence type="ECO:0000313" key="4">
    <source>
        <dbReference type="Proteomes" id="UP001214530"/>
    </source>
</evidence>
<evidence type="ECO:0000256" key="2">
    <source>
        <dbReference type="SAM" id="SignalP"/>
    </source>
</evidence>
<feature type="chain" id="PRO_5042563223" description="Outer membrane lipoprotein-sorting protein" evidence="2">
    <location>
        <begin position="23"/>
        <end position="307"/>
    </location>
</feature>
<protein>
    <recommendedName>
        <fullName evidence="5">Outer membrane lipoprotein-sorting protein</fullName>
    </recommendedName>
</protein>
<reference evidence="3" key="1">
    <citation type="submission" date="2023-03" db="EMBL/GenBank/DDBJ databases">
        <title>Andean soil-derived lignocellulolytic bacterial consortium as a source of novel taxa and putative plastic-active enzymes.</title>
        <authorList>
            <person name="Diaz-Garcia L."/>
            <person name="Chuvochina M."/>
            <person name="Feuerriegel G."/>
            <person name="Bunk B."/>
            <person name="Sproer C."/>
            <person name="Streit W.R."/>
            <person name="Rodriguez L.M."/>
            <person name="Overmann J."/>
            <person name="Jimenez D.J."/>
        </authorList>
    </citation>
    <scope>NUCLEOTIDE SEQUENCE</scope>
    <source>
        <strain evidence="3">MAG 3858</strain>
    </source>
</reference>
<dbReference type="EMBL" id="CP119313">
    <property type="protein sequence ID" value="WEK17966.1"/>
    <property type="molecule type" value="Genomic_DNA"/>
</dbReference>
<name>A0AAJ5W663_9SPHI</name>
<accession>A0AAJ5W663</accession>
<organism evidence="3 4">
    <name type="scientific">Candidatus Pedobacter colombiensis</name>
    <dbReference type="NCBI Taxonomy" id="3121371"/>
    <lineage>
        <taxon>Bacteria</taxon>
        <taxon>Pseudomonadati</taxon>
        <taxon>Bacteroidota</taxon>
        <taxon>Sphingobacteriia</taxon>
        <taxon>Sphingobacteriales</taxon>
        <taxon>Sphingobacteriaceae</taxon>
        <taxon>Pedobacter</taxon>
    </lineage>
</organism>
<evidence type="ECO:0008006" key="5">
    <source>
        <dbReference type="Google" id="ProtNLM"/>
    </source>
</evidence>
<dbReference type="AlphaFoldDB" id="A0AAJ5W663"/>
<keyword evidence="2" id="KW-0732">Signal</keyword>
<feature type="signal peptide" evidence="2">
    <location>
        <begin position="1"/>
        <end position="22"/>
    </location>
</feature>